<dbReference type="EMBL" id="BOOG01000019">
    <property type="protein sequence ID" value="GIH70052.1"/>
    <property type="molecule type" value="Genomic_DNA"/>
</dbReference>
<evidence type="ECO:0000256" key="1">
    <source>
        <dbReference type="SAM" id="MobiDB-lite"/>
    </source>
</evidence>
<keyword evidence="4" id="KW-1185">Reference proteome</keyword>
<reference evidence="3" key="1">
    <citation type="submission" date="2021-01" db="EMBL/GenBank/DDBJ databases">
        <title>Whole genome shotgun sequence of Sphaerimonospora thailandensis NBRC 107569.</title>
        <authorList>
            <person name="Komaki H."/>
            <person name="Tamura T."/>
        </authorList>
    </citation>
    <scope>NUCLEOTIDE SEQUENCE</scope>
    <source>
        <strain evidence="3">NBRC 107569</strain>
    </source>
</reference>
<evidence type="ECO:0000259" key="2">
    <source>
        <dbReference type="Pfam" id="PF25991"/>
    </source>
</evidence>
<dbReference type="AlphaFoldDB" id="A0A8J3VZ10"/>
<protein>
    <recommendedName>
        <fullName evidence="2">Potassium/proton antiporter subunit KhtT-like N-terminal domain-containing protein</fullName>
    </recommendedName>
</protein>
<dbReference type="InterPro" id="IPR058776">
    <property type="entry name" value="KhtT-like_N"/>
</dbReference>
<dbReference type="Proteomes" id="UP000610966">
    <property type="component" value="Unassembled WGS sequence"/>
</dbReference>
<feature type="domain" description="Potassium/proton antiporter subunit KhtT-like N-terminal" evidence="2">
    <location>
        <begin position="56"/>
        <end position="122"/>
    </location>
</feature>
<dbReference type="Pfam" id="PF25991">
    <property type="entry name" value="KhtT_N"/>
    <property type="match status" value="1"/>
</dbReference>
<accession>A0A8J3VZ10</accession>
<gene>
    <name evidence="3" type="ORF">Mth01_23050</name>
</gene>
<evidence type="ECO:0000313" key="3">
    <source>
        <dbReference type="EMBL" id="GIH70052.1"/>
    </source>
</evidence>
<name>A0A8J3VZ10_9ACTN</name>
<evidence type="ECO:0000313" key="4">
    <source>
        <dbReference type="Proteomes" id="UP000610966"/>
    </source>
</evidence>
<organism evidence="3 4">
    <name type="scientific">Sphaerimonospora thailandensis</name>
    <dbReference type="NCBI Taxonomy" id="795644"/>
    <lineage>
        <taxon>Bacteria</taxon>
        <taxon>Bacillati</taxon>
        <taxon>Actinomycetota</taxon>
        <taxon>Actinomycetes</taxon>
        <taxon>Streptosporangiales</taxon>
        <taxon>Streptosporangiaceae</taxon>
        <taxon>Sphaerimonospora</taxon>
    </lineage>
</organism>
<sequence>MDPRLHVRPLPKWVPDLMADDRSTIENGYRGRKRKNPASPAMRIGDHSERRYLCVRVSRTAVPGTGTVHHCVTRGGQRFGVLSDRTGRYRLLVYTAESDEPLQSVVLEQDEADHLAEILHSRPIADRVAVLERRVAEIAETAGTAS</sequence>
<comment type="caution">
    <text evidence="3">The sequence shown here is derived from an EMBL/GenBank/DDBJ whole genome shotgun (WGS) entry which is preliminary data.</text>
</comment>
<proteinExistence type="predicted"/>
<feature type="region of interest" description="Disordered" evidence="1">
    <location>
        <begin position="24"/>
        <end position="43"/>
    </location>
</feature>